<evidence type="ECO:0000313" key="3">
    <source>
        <dbReference type="Proteomes" id="UP000319502"/>
    </source>
</evidence>
<dbReference type="InterPro" id="IPR016181">
    <property type="entry name" value="Acyl_CoA_acyltransferase"/>
</dbReference>
<dbReference type="InterPro" id="IPR039143">
    <property type="entry name" value="GNPNAT1-like"/>
</dbReference>
<name>A0A557QKI7_9RHOO</name>
<dbReference type="SUPFAM" id="SSF55729">
    <property type="entry name" value="Acyl-CoA N-acyltransferases (Nat)"/>
    <property type="match status" value="1"/>
</dbReference>
<dbReference type="Gene3D" id="3.40.630.30">
    <property type="match status" value="1"/>
</dbReference>
<dbReference type="Pfam" id="PF13673">
    <property type="entry name" value="Acetyltransf_10"/>
    <property type="match status" value="1"/>
</dbReference>
<dbReference type="PANTHER" id="PTHR13355:SF11">
    <property type="entry name" value="GLUCOSAMINE 6-PHOSPHATE N-ACETYLTRANSFERASE"/>
    <property type="match status" value="1"/>
</dbReference>
<evidence type="ECO:0000313" key="2">
    <source>
        <dbReference type="EMBL" id="TVO53421.1"/>
    </source>
</evidence>
<dbReference type="Proteomes" id="UP000319502">
    <property type="component" value="Unassembled WGS sequence"/>
</dbReference>
<dbReference type="PANTHER" id="PTHR13355">
    <property type="entry name" value="GLUCOSAMINE 6-PHOSPHATE N-ACETYLTRANSFERASE"/>
    <property type="match status" value="1"/>
</dbReference>
<dbReference type="GO" id="GO:0004343">
    <property type="term" value="F:glucosamine 6-phosphate N-acetyltransferase activity"/>
    <property type="evidence" value="ECO:0007669"/>
    <property type="project" value="TreeGrafter"/>
</dbReference>
<keyword evidence="2" id="KW-0808">Transferase</keyword>
<proteinExistence type="predicted"/>
<dbReference type="PROSITE" id="PS51186">
    <property type="entry name" value="GNAT"/>
    <property type="match status" value="1"/>
</dbReference>
<evidence type="ECO:0000259" key="1">
    <source>
        <dbReference type="PROSITE" id="PS51186"/>
    </source>
</evidence>
<reference evidence="2 3" key="1">
    <citation type="submission" date="2019-07" db="EMBL/GenBank/DDBJ databases">
        <title>The pathways for chlorine oxyanion respiration interact through the shared metabolite chlorate.</title>
        <authorList>
            <person name="Barnum T.P."/>
            <person name="Cheng Y."/>
            <person name="Hill K.A."/>
            <person name="Lucas L.N."/>
            <person name="Carlson H.K."/>
            <person name="Coates J.D."/>
        </authorList>
    </citation>
    <scope>NUCLEOTIDE SEQUENCE [LARGE SCALE GENOMIC DNA]</scope>
    <source>
        <strain evidence="2 3">SFB-3</strain>
    </source>
</reference>
<feature type="domain" description="N-acetyltransferase" evidence="1">
    <location>
        <begin position="1"/>
        <end position="139"/>
    </location>
</feature>
<dbReference type="OrthoDB" id="9796171at2"/>
<sequence length="141" mass="15146">MKLDVLDWSAAQARVMPLREAVFVVEQGVPASIERDALDVVSRHAALYGADDEVIATGRLLPDGHIGRMAVAAAHRGSGLGSQVLTALMAEAARLGMAEVCLNAQTHACDFYRRHGFVEAGEVFMEAGLPHVSMRRVLRPA</sequence>
<protein>
    <submittedName>
        <fullName evidence="2">GNAT family N-acetyltransferase</fullName>
    </submittedName>
</protein>
<keyword evidence="3" id="KW-1185">Reference proteome</keyword>
<organism evidence="2 3">
    <name type="scientific">Denitromonas halophila</name>
    <dbReference type="NCBI Taxonomy" id="1629404"/>
    <lineage>
        <taxon>Bacteria</taxon>
        <taxon>Pseudomonadati</taxon>
        <taxon>Pseudomonadota</taxon>
        <taxon>Betaproteobacteria</taxon>
        <taxon>Rhodocyclales</taxon>
        <taxon>Zoogloeaceae</taxon>
        <taxon>Denitromonas</taxon>
    </lineage>
</organism>
<dbReference type="AlphaFoldDB" id="A0A557QKI7"/>
<comment type="caution">
    <text evidence="2">The sequence shown here is derived from an EMBL/GenBank/DDBJ whole genome shotgun (WGS) entry which is preliminary data.</text>
</comment>
<dbReference type="RefSeq" id="WP_144310650.1">
    <property type="nucleotide sequence ID" value="NZ_VMNK01000015.1"/>
</dbReference>
<dbReference type="InterPro" id="IPR000182">
    <property type="entry name" value="GNAT_dom"/>
</dbReference>
<dbReference type="CDD" id="cd04301">
    <property type="entry name" value="NAT_SF"/>
    <property type="match status" value="1"/>
</dbReference>
<accession>A0A557QKI7</accession>
<dbReference type="EMBL" id="VMNK01000015">
    <property type="protein sequence ID" value="TVO53421.1"/>
    <property type="molecule type" value="Genomic_DNA"/>
</dbReference>
<gene>
    <name evidence="2" type="ORF">FHP91_16760</name>
</gene>